<accession>A0A2B7ZM86</accession>
<dbReference type="AlphaFoldDB" id="A0A2B7ZM86"/>
<dbReference type="EMBL" id="PDND01000047">
    <property type="protein sequence ID" value="PGH34122.1"/>
    <property type="molecule type" value="Genomic_DNA"/>
</dbReference>
<gene>
    <name evidence="1" type="ORF">GX50_03085</name>
</gene>
<name>A0A2B7ZM86_9EURO</name>
<evidence type="ECO:0000313" key="2">
    <source>
        <dbReference type="Proteomes" id="UP000226031"/>
    </source>
</evidence>
<organism evidence="1 2">
    <name type="scientific">[Emmonsia] crescens</name>
    <dbReference type="NCBI Taxonomy" id="73230"/>
    <lineage>
        <taxon>Eukaryota</taxon>
        <taxon>Fungi</taxon>
        <taxon>Dikarya</taxon>
        <taxon>Ascomycota</taxon>
        <taxon>Pezizomycotina</taxon>
        <taxon>Eurotiomycetes</taxon>
        <taxon>Eurotiomycetidae</taxon>
        <taxon>Onygenales</taxon>
        <taxon>Ajellomycetaceae</taxon>
        <taxon>Emergomyces</taxon>
    </lineage>
</organism>
<dbReference type="Proteomes" id="UP000226031">
    <property type="component" value="Unassembled WGS sequence"/>
</dbReference>
<reference evidence="1 2" key="1">
    <citation type="submission" date="2017-10" db="EMBL/GenBank/DDBJ databases">
        <title>Comparative genomics in systemic dimorphic fungi from Ajellomycetaceae.</title>
        <authorList>
            <person name="Munoz J.F."/>
            <person name="Mcewen J.G."/>
            <person name="Clay O.K."/>
            <person name="Cuomo C.A."/>
        </authorList>
    </citation>
    <scope>NUCLEOTIDE SEQUENCE [LARGE SCALE GENOMIC DNA]</scope>
    <source>
        <strain evidence="1 2">UAMH4076</strain>
    </source>
</reference>
<proteinExistence type="predicted"/>
<sequence length="90" mass="10213">MARSSMPLRDNPRAMKKLGRLPGVWVDGTILRISGATNEMAVPLCVVLRKQEPGDLGMARYEIPQLLLQANMVFNYDQNFERYDVFLITA</sequence>
<comment type="caution">
    <text evidence="1">The sequence shown here is derived from an EMBL/GenBank/DDBJ whole genome shotgun (WGS) entry which is preliminary data.</text>
</comment>
<keyword evidence="2" id="KW-1185">Reference proteome</keyword>
<evidence type="ECO:0000313" key="1">
    <source>
        <dbReference type="EMBL" id="PGH34122.1"/>
    </source>
</evidence>
<protein>
    <submittedName>
        <fullName evidence="1">Uncharacterized protein</fullName>
    </submittedName>
</protein>